<dbReference type="KEGG" id="alp:LPB137_04025"/>
<evidence type="ECO:0000313" key="1">
    <source>
        <dbReference type="EMBL" id="APW65063.1"/>
    </source>
</evidence>
<dbReference type="InterPro" id="IPR036909">
    <property type="entry name" value="Cyt_c-like_dom_sf"/>
</dbReference>
<dbReference type="EMBL" id="CP019070">
    <property type="protein sequence ID" value="APW65063.1"/>
    <property type="molecule type" value="Genomic_DNA"/>
</dbReference>
<proteinExistence type="predicted"/>
<dbReference type="SUPFAM" id="SSF46626">
    <property type="entry name" value="Cytochrome c"/>
    <property type="match status" value="1"/>
</dbReference>
<dbReference type="Proteomes" id="UP000186074">
    <property type="component" value="Chromosome"/>
</dbReference>
<gene>
    <name evidence="1" type="ORF">LPB137_04025</name>
</gene>
<organism evidence="1 2">
    <name type="scientific">Poseidonibacter parvus</name>
    <dbReference type="NCBI Taxonomy" id="1850254"/>
    <lineage>
        <taxon>Bacteria</taxon>
        <taxon>Pseudomonadati</taxon>
        <taxon>Campylobacterota</taxon>
        <taxon>Epsilonproteobacteria</taxon>
        <taxon>Campylobacterales</taxon>
        <taxon>Arcobacteraceae</taxon>
        <taxon>Poseidonibacter</taxon>
    </lineage>
</organism>
<dbReference type="STRING" id="1850254.LPB137_04025"/>
<sequence length="152" mass="18219">MLLLYSQEKLKKKSYTKIMKYLILTLTFLLSLHAHFDEEDLYNFEKKCSICHDTYVQNDMAPPIVAINQRYKKFYGKDLDLSVSKIRDFLIQPSYEKAIMHPAIKLYDLMPKQKLSQKEIEAFSEIIMLLDFEVPEWFDKHYESHNLNDEKK</sequence>
<protein>
    <recommendedName>
        <fullName evidence="3">Cytochrome c domain-containing protein</fullName>
    </recommendedName>
</protein>
<evidence type="ECO:0008006" key="3">
    <source>
        <dbReference type="Google" id="ProtNLM"/>
    </source>
</evidence>
<evidence type="ECO:0000313" key="2">
    <source>
        <dbReference type="Proteomes" id="UP000186074"/>
    </source>
</evidence>
<name>A0A1P8KKH2_9BACT</name>
<keyword evidence="2" id="KW-1185">Reference proteome</keyword>
<dbReference type="AlphaFoldDB" id="A0A1P8KKH2"/>
<accession>A0A1P8KKH2</accession>
<dbReference type="GO" id="GO:0009055">
    <property type="term" value="F:electron transfer activity"/>
    <property type="evidence" value="ECO:0007669"/>
    <property type="project" value="InterPro"/>
</dbReference>
<dbReference type="GO" id="GO:0020037">
    <property type="term" value="F:heme binding"/>
    <property type="evidence" value="ECO:0007669"/>
    <property type="project" value="InterPro"/>
</dbReference>
<reference evidence="1 2" key="1">
    <citation type="submission" date="2017-01" db="EMBL/GenBank/DDBJ databases">
        <title>Genome sequencing of Arcobacter sp. LPB0137.</title>
        <authorList>
            <person name="Lee G.-W."/>
            <person name="Yi H."/>
        </authorList>
    </citation>
    <scope>NUCLEOTIDE SEQUENCE [LARGE SCALE GENOMIC DNA]</scope>
    <source>
        <strain evidence="1 2">LPB0137</strain>
    </source>
</reference>